<protein>
    <submittedName>
        <fullName evidence="1">Uncharacterized protein</fullName>
    </submittedName>
</protein>
<name>A0A1V3JDY9_9PAST</name>
<evidence type="ECO:0000313" key="2">
    <source>
        <dbReference type="Proteomes" id="UP000188541"/>
    </source>
</evidence>
<dbReference type="STRING" id="1908266.BKK55_09260"/>
<reference evidence="1 2" key="1">
    <citation type="submission" date="2016-10" db="EMBL/GenBank/DDBJ databases">
        <title>Rodentibacter gen. nov. and new species.</title>
        <authorList>
            <person name="Christensen H."/>
        </authorList>
    </citation>
    <scope>NUCLEOTIDE SEQUENCE [LARGE SCALE GENOMIC DNA]</scope>
    <source>
        <strain evidence="1 2">1996246016</strain>
    </source>
</reference>
<gene>
    <name evidence="1" type="ORF">BKK55_09260</name>
</gene>
<comment type="caution">
    <text evidence="1">The sequence shown here is derived from an EMBL/GenBank/DDBJ whole genome shotgun (WGS) entry which is preliminary data.</text>
</comment>
<sequence>MKKLLMGLFCLLPSIGFGQIIAKGLDINAQGDYILLNKQRQETEIQFRLRLDGEQWLADGSQDHGKTWEPVCEATGECKLITSSKQEIEYFFSEYPSLIEKTDLNCIHNLAFGFCSITLGNKNNYVMVNLTGEIPQVIPFHKIK</sequence>
<dbReference type="Proteomes" id="UP000188541">
    <property type="component" value="Unassembled WGS sequence"/>
</dbReference>
<dbReference type="AlphaFoldDB" id="A0A1V3JDY9"/>
<dbReference type="OrthoDB" id="5684987at2"/>
<dbReference type="EMBL" id="MLHO01000049">
    <property type="protein sequence ID" value="OOF54502.1"/>
    <property type="molecule type" value="Genomic_DNA"/>
</dbReference>
<keyword evidence="2" id="KW-1185">Reference proteome</keyword>
<organism evidence="1 2">
    <name type="scientific">Rodentibacter genomosp. 2</name>
    <dbReference type="NCBI Taxonomy" id="1908266"/>
    <lineage>
        <taxon>Bacteria</taxon>
        <taxon>Pseudomonadati</taxon>
        <taxon>Pseudomonadota</taxon>
        <taxon>Gammaproteobacteria</taxon>
        <taxon>Pasteurellales</taxon>
        <taxon>Pasteurellaceae</taxon>
        <taxon>Rodentibacter</taxon>
    </lineage>
</organism>
<evidence type="ECO:0000313" key="1">
    <source>
        <dbReference type="EMBL" id="OOF54502.1"/>
    </source>
</evidence>
<accession>A0A1V3JDY9</accession>
<dbReference type="RefSeq" id="WP_077551465.1">
    <property type="nucleotide sequence ID" value="NZ_MLHO01000049.1"/>
</dbReference>
<proteinExistence type="predicted"/>